<keyword evidence="2 3" id="KW-0479">Metal-binding</keyword>
<evidence type="ECO:0000313" key="4">
    <source>
        <dbReference type="EMBL" id="BBF93286.1"/>
    </source>
</evidence>
<name>A0A348G153_9HYPH</name>
<evidence type="ECO:0000256" key="3">
    <source>
        <dbReference type="PIRSR" id="PIRSR607837-1"/>
    </source>
</evidence>
<reference evidence="4 5" key="1">
    <citation type="submission" date="2018-08" db="EMBL/GenBank/DDBJ databases">
        <title>Complete genome sequencing of Blastochloris tepida GI.</title>
        <authorList>
            <person name="Tsukatani Y."/>
            <person name="Mori H."/>
        </authorList>
    </citation>
    <scope>NUCLEOTIDE SEQUENCE [LARGE SCALE GENOMIC DNA]</scope>
    <source>
        <strain evidence="4 5">GI</strain>
    </source>
</reference>
<feature type="binding site" evidence="3">
    <location>
        <position position="137"/>
    </location>
    <ligand>
        <name>a divalent metal cation</name>
        <dbReference type="ChEBI" id="CHEBI:60240"/>
    </ligand>
</feature>
<dbReference type="EMBL" id="AP018907">
    <property type="protein sequence ID" value="BBF93286.1"/>
    <property type="molecule type" value="Genomic_DNA"/>
</dbReference>
<dbReference type="AlphaFoldDB" id="A0A348G153"/>
<dbReference type="SUPFAM" id="SSF109854">
    <property type="entry name" value="DinB/YfiT-like putative metalloenzymes"/>
    <property type="match status" value="1"/>
</dbReference>
<dbReference type="Gene3D" id="1.20.120.450">
    <property type="entry name" value="dinb family like domain"/>
    <property type="match status" value="1"/>
</dbReference>
<feature type="binding site" evidence="3">
    <location>
        <position position="48"/>
    </location>
    <ligand>
        <name>a divalent metal cation</name>
        <dbReference type="ChEBI" id="CHEBI:60240"/>
    </ligand>
</feature>
<accession>A0A348G153</accession>
<dbReference type="OrthoDB" id="9807509at2"/>
<comment type="similarity">
    <text evidence="1">Belongs to the DinB family.</text>
</comment>
<organism evidence="4 5">
    <name type="scientific">Blastochloris tepida</name>
    <dbReference type="NCBI Taxonomy" id="2233851"/>
    <lineage>
        <taxon>Bacteria</taxon>
        <taxon>Pseudomonadati</taxon>
        <taxon>Pseudomonadota</taxon>
        <taxon>Alphaproteobacteria</taxon>
        <taxon>Hyphomicrobiales</taxon>
        <taxon>Blastochloridaceae</taxon>
        <taxon>Blastochloris</taxon>
    </lineage>
</organism>
<evidence type="ECO:0000256" key="2">
    <source>
        <dbReference type="ARBA" id="ARBA00022723"/>
    </source>
</evidence>
<keyword evidence="5" id="KW-1185">Reference proteome</keyword>
<feature type="binding site" evidence="3">
    <location>
        <position position="133"/>
    </location>
    <ligand>
        <name>a divalent metal cation</name>
        <dbReference type="ChEBI" id="CHEBI:60240"/>
    </ligand>
</feature>
<protein>
    <submittedName>
        <fullName evidence="4">Damage-inducible protein DinB</fullName>
    </submittedName>
</protein>
<dbReference type="KEGG" id="blag:BLTE_19710"/>
<dbReference type="PANTHER" id="PTHR37302">
    <property type="entry name" value="SLR1116 PROTEIN"/>
    <property type="match status" value="1"/>
</dbReference>
<evidence type="ECO:0000313" key="5">
    <source>
        <dbReference type="Proteomes" id="UP000266934"/>
    </source>
</evidence>
<dbReference type="Pfam" id="PF05163">
    <property type="entry name" value="DinB"/>
    <property type="match status" value="1"/>
</dbReference>
<dbReference type="InterPro" id="IPR007837">
    <property type="entry name" value="DinB"/>
</dbReference>
<sequence>MKNHFVMLARYNSWANQRVYAAAATAPAEALDRDVGACAGSIIATLNHLLLVDRNWMAQLNDGGEAPDSVDDVLIDDLAELRAVREIEDARILSFTERLTEGELDKTVRYHTIRQPLVEELPLSTVLTYSFTHQIHHRGELWAGLTRIGATVTPYDLLCFHRETNPSRLARVA</sequence>
<dbReference type="Proteomes" id="UP000266934">
    <property type="component" value="Chromosome"/>
</dbReference>
<gene>
    <name evidence="4" type="ORF">BLTE_19710</name>
</gene>
<dbReference type="GO" id="GO:0046872">
    <property type="term" value="F:metal ion binding"/>
    <property type="evidence" value="ECO:0007669"/>
    <property type="project" value="UniProtKB-KW"/>
</dbReference>
<dbReference type="InterPro" id="IPR034660">
    <property type="entry name" value="DinB/YfiT-like"/>
</dbReference>
<dbReference type="PANTHER" id="PTHR37302:SF1">
    <property type="entry name" value="PROTEIN DINB"/>
    <property type="match status" value="1"/>
</dbReference>
<evidence type="ECO:0000256" key="1">
    <source>
        <dbReference type="ARBA" id="ARBA00008635"/>
    </source>
</evidence>
<dbReference type="RefSeq" id="WP_126399864.1">
    <property type="nucleotide sequence ID" value="NZ_AP018907.1"/>
</dbReference>
<proteinExistence type="inferred from homology"/>